<organism evidence="1 2">
    <name type="scientific">Dorcoceras hygrometricum</name>
    <dbReference type="NCBI Taxonomy" id="472368"/>
    <lineage>
        <taxon>Eukaryota</taxon>
        <taxon>Viridiplantae</taxon>
        <taxon>Streptophyta</taxon>
        <taxon>Embryophyta</taxon>
        <taxon>Tracheophyta</taxon>
        <taxon>Spermatophyta</taxon>
        <taxon>Magnoliopsida</taxon>
        <taxon>eudicotyledons</taxon>
        <taxon>Gunneridae</taxon>
        <taxon>Pentapetalae</taxon>
        <taxon>asterids</taxon>
        <taxon>lamiids</taxon>
        <taxon>Lamiales</taxon>
        <taxon>Gesneriaceae</taxon>
        <taxon>Didymocarpoideae</taxon>
        <taxon>Trichosporeae</taxon>
        <taxon>Loxocarpinae</taxon>
        <taxon>Dorcoceras</taxon>
    </lineage>
</organism>
<name>A0A2Z7AKG0_9LAMI</name>
<dbReference type="AlphaFoldDB" id="A0A2Z7AKG0"/>
<sequence>MDRSDQIVDRSYDEATVIGMNRMFIWTWARPSIQNPKSSRPSSTPLRPPPRRVARILRGWTCSDHDDEEIPFLSNSSALLEQTDEGVLFLVVDRIRRSTAAYL</sequence>
<proteinExistence type="predicted"/>
<evidence type="ECO:0000313" key="1">
    <source>
        <dbReference type="EMBL" id="KZV21956.1"/>
    </source>
</evidence>
<accession>A0A2Z7AKG0</accession>
<dbReference type="EMBL" id="KV014621">
    <property type="protein sequence ID" value="KZV21956.1"/>
    <property type="molecule type" value="Genomic_DNA"/>
</dbReference>
<evidence type="ECO:0000313" key="2">
    <source>
        <dbReference type="Proteomes" id="UP000250235"/>
    </source>
</evidence>
<dbReference type="Proteomes" id="UP000250235">
    <property type="component" value="Unassembled WGS sequence"/>
</dbReference>
<keyword evidence="2" id="KW-1185">Reference proteome</keyword>
<protein>
    <submittedName>
        <fullName evidence="1">Uncharacterized protein</fullName>
    </submittedName>
</protein>
<reference evidence="1 2" key="1">
    <citation type="journal article" date="2015" name="Proc. Natl. Acad. Sci. U.S.A.">
        <title>The resurrection genome of Boea hygrometrica: A blueprint for survival of dehydration.</title>
        <authorList>
            <person name="Xiao L."/>
            <person name="Yang G."/>
            <person name="Zhang L."/>
            <person name="Yang X."/>
            <person name="Zhao S."/>
            <person name="Ji Z."/>
            <person name="Zhou Q."/>
            <person name="Hu M."/>
            <person name="Wang Y."/>
            <person name="Chen M."/>
            <person name="Xu Y."/>
            <person name="Jin H."/>
            <person name="Xiao X."/>
            <person name="Hu G."/>
            <person name="Bao F."/>
            <person name="Hu Y."/>
            <person name="Wan P."/>
            <person name="Li L."/>
            <person name="Deng X."/>
            <person name="Kuang T."/>
            <person name="Xiang C."/>
            <person name="Zhu J.K."/>
            <person name="Oliver M.J."/>
            <person name="He Y."/>
        </authorList>
    </citation>
    <scope>NUCLEOTIDE SEQUENCE [LARGE SCALE GENOMIC DNA]</scope>
    <source>
        <strain evidence="2">cv. XS01</strain>
    </source>
</reference>
<gene>
    <name evidence="1" type="ORF">F511_42644</name>
</gene>